<dbReference type="GO" id="GO:0070813">
    <property type="term" value="P:hydrogen sulfide metabolic process"/>
    <property type="evidence" value="ECO:0007669"/>
    <property type="project" value="TreeGrafter"/>
</dbReference>
<gene>
    <name evidence="3" type="ORF">C7431_102428</name>
</gene>
<dbReference type="Gene3D" id="3.60.15.10">
    <property type="entry name" value="Ribonuclease Z/Hydroxyacylglutathione hydrolase-like"/>
    <property type="match status" value="1"/>
</dbReference>
<dbReference type="InterPro" id="IPR001279">
    <property type="entry name" value="Metallo-B-lactamas"/>
</dbReference>
<dbReference type="CDD" id="cd07724">
    <property type="entry name" value="POD-like_MBL-fold"/>
    <property type="match status" value="1"/>
</dbReference>
<accession>A0A2V2BM04</accession>
<dbReference type="OrthoDB" id="9802248at2"/>
<dbReference type="InterPro" id="IPR051682">
    <property type="entry name" value="Mito_Persulfide_Diox"/>
</dbReference>
<comment type="caution">
    <text evidence="3">The sequence shown here is derived from an EMBL/GenBank/DDBJ whole genome shotgun (WGS) entry which is preliminary data.</text>
</comment>
<dbReference type="EMBL" id="QGHF01000002">
    <property type="protein sequence ID" value="PWK99610.1"/>
    <property type="molecule type" value="Genomic_DNA"/>
</dbReference>
<dbReference type="GO" id="GO:0046872">
    <property type="term" value="F:metal ion binding"/>
    <property type="evidence" value="ECO:0007669"/>
    <property type="project" value="UniProtKB-KW"/>
</dbReference>
<evidence type="ECO:0000313" key="3">
    <source>
        <dbReference type="EMBL" id="PWK99610.1"/>
    </source>
</evidence>
<evidence type="ECO:0000256" key="1">
    <source>
        <dbReference type="ARBA" id="ARBA00022723"/>
    </source>
</evidence>
<dbReference type="RefSeq" id="WP_109716734.1">
    <property type="nucleotide sequence ID" value="NZ_QGHF01000002.1"/>
</dbReference>
<feature type="domain" description="Metallo-beta-lactamase" evidence="2">
    <location>
        <begin position="157"/>
        <end position="346"/>
    </location>
</feature>
<dbReference type="InterPro" id="IPR044528">
    <property type="entry name" value="POD-like_MBL-fold"/>
</dbReference>
<dbReference type="Gene3D" id="3.90.190.10">
    <property type="entry name" value="Protein tyrosine phosphatase superfamily"/>
    <property type="match status" value="1"/>
</dbReference>
<dbReference type="SUPFAM" id="SSF56281">
    <property type="entry name" value="Metallo-hydrolase/oxidoreductase"/>
    <property type="match status" value="1"/>
</dbReference>
<protein>
    <submittedName>
        <fullName evidence="3">Uncharacterized protein (TIGR01244 family)</fullName>
    </submittedName>
</protein>
<dbReference type="SUPFAM" id="SSF52799">
    <property type="entry name" value="(Phosphotyrosine protein) phosphatases II"/>
    <property type="match status" value="1"/>
</dbReference>
<dbReference type="NCBIfam" id="NF040641">
    <property type="entry name" value="bifunc_ST_SDO"/>
    <property type="match status" value="1"/>
</dbReference>
<dbReference type="Pfam" id="PF00753">
    <property type="entry name" value="Lactamase_B"/>
    <property type="match status" value="1"/>
</dbReference>
<sequence>MNIRHFNAQIAFADAPLAEDFRQLHQLGYQIVVNNRPDEEDGPFLHHQQEKVLAEQLGMDYVYMPFTFDTLSWEDVDAFHRRVERGGKILAHCRSGARSLSLFLLHDLREGLIDEAEFRAQCQQFGADADKALTWYANRVRKPPQAEVHHFYEPESGSLQYVIADGQAKRCAIIDPVLDFDRRSGAVSTQQAQRLLDFIQQKNWQVAWILDTHPHADHFSAAAWLAEQTAAPTGIGEKVAEVQRLWQKLYHLPDLNPADKIWDTLFKDGDVFYVGNLRGEVILSPGHTLASVTYHIADCAFIHDTFFMPDSGTARADFPGGSAAVLWDSLQRILQLPDDTRLFTGHDYRPDGRDVQFESTVRQQRENNPWVVNQHQHTFIARRQQRDATLPLPELMLMALQVNINGGRLPEPESDGERYLKIPLNRFSLKT</sequence>
<dbReference type="InterPro" id="IPR053449">
    <property type="entry name" value="MBL-like_hydrolase"/>
</dbReference>
<keyword evidence="1" id="KW-0479">Metal-binding</keyword>
<dbReference type="Proteomes" id="UP000245981">
    <property type="component" value="Unassembled WGS sequence"/>
</dbReference>
<dbReference type="GO" id="GO:0006749">
    <property type="term" value="P:glutathione metabolic process"/>
    <property type="evidence" value="ECO:0007669"/>
    <property type="project" value="InterPro"/>
</dbReference>
<name>A0A2V2BM04_9GAMM</name>
<dbReference type="InterPro" id="IPR036866">
    <property type="entry name" value="RibonucZ/Hydroxyglut_hydro"/>
</dbReference>
<reference evidence="3 4" key="1">
    <citation type="submission" date="2018-05" db="EMBL/GenBank/DDBJ databases">
        <title>Genomic Encyclopedia of Type Strains, Phase IV (KMG-V): Genome sequencing to study the core and pangenomes of soil and plant-associated prokaryotes.</title>
        <authorList>
            <person name="Whitman W."/>
        </authorList>
    </citation>
    <scope>NUCLEOTIDE SEQUENCE [LARGE SCALE GENOMIC DNA]</scope>
    <source>
        <strain evidence="3 4">PNA 200-10</strain>
    </source>
</reference>
<evidence type="ECO:0000259" key="2">
    <source>
        <dbReference type="SMART" id="SM00849"/>
    </source>
</evidence>
<dbReference type="PANTHER" id="PTHR43084:SF1">
    <property type="entry name" value="PERSULFIDE DIOXYGENASE ETHE1, MITOCHONDRIAL"/>
    <property type="match status" value="1"/>
</dbReference>
<dbReference type="InterPro" id="IPR005939">
    <property type="entry name" value="BLH_phosphatase-like"/>
</dbReference>
<dbReference type="PANTHER" id="PTHR43084">
    <property type="entry name" value="PERSULFIDE DIOXYGENASE ETHE1"/>
    <property type="match status" value="1"/>
</dbReference>
<evidence type="ECO:0000313" key="4">
    <source>
        <dbReference type="Proteomes" id="UP000245981"/>
    </source>
</evidence>
<dbReference type="STRING" id="574096.HA38_02190"/>
<dbReference type="SMART" id="SM00849">
    <property type="entry name" value="Lactamase_B"/>
    <property type="match status" value="1"/>
</dbReference>
<organism evidence="3 4">
    <name type="scientific">Pantoea allii</name>
    <dbReference type="NCBI Taxonomy" id="574096"/>
    <lineage>
        <taxon>Bacteria</taxon>
        <taxon>Pseudomonadati</taxon>
        <taxon>Pseudomonadota</taxon>
        <taxon>Gammaproteobacteria</taxon>
        <taxon>Enterobacterales</taxon>
        <taxon>Erwiniaceae</taxon>
        <taxon>Pantoea</taxon>
    </lineage>
</organism>
<dbReference type="GO" id="GO:0050313">
    <property type="term" value="F:sulfur dioxygenase activity"/>
    <property type="evidence" value="ECO:0007669"/>
    <property type="project" value="InterPro"/>
</dbReference>
<dbReference type="GO" id="GO:0016787">
    <property type="term" value="F:hydrolase activity"/>
    <property type="evidence" value="ECO:0007669"/>
    <property type="project" value="InterPro"/>
</dbReference>
<dbReference type="AlphaFoldDB" id="A0A2V2BM04"/>
<proteinExistence type="predicted"/>
<dbReference type="Pfam" id="PF04273">
    <property type="entry name" value="BLH_phosphatase"/>
    <property type="match status" value="1"/>
</dbReference>
<dbReference type="InterPro" id="IPR029021">
    <property type="entry name" value="Prot-tyrosine_phosphatase-like"/>
</dbReference>